<protein>
    <submittedName>
        <fullName evidence="2">Uncharacterized protein</fullName>
    </submittedName>
</protein>
<reference evidence="2 3" key="1">
    <citation type="submission" date="2022-05" db="EMBL/GenBank/DDBJ databases">
        <authorList>
            <consortium name="Genoscope - CEA"/>
            <person name="William W."/>
        </authorList>
    </citation>
    <scope>NUCLEOTIDE SEQUENCE [LARGE SCALE GENOMIC DNA]</scope>
</reference>
<sequence>YYNIFVKVRESDDSPSFLGPVTICMTNEEHIYLSSVHSLLREVPGLSQYLQAYGTNEASLINALDAAFQNAHKEPFMTPYDDETVANVDDFPVVDLECSQPLSNGASAFVGENSKKRACILEATSIDTEDPTGMCRKGTRPLALSVSYWLSHLLCRRMVFIVVNCGNGLPLQIAAGTVWLLSKHSIQRSSAISVAEMKIKVLKHQSFMKTKFSNQSERHSACLELCMDHAFGSCMKVHDSSSDGVGIYEVASSVKDLLSNLDTAQQRKLTEGRDSLLTVNKQDSEYYKVILQTDWYGKWGLSLHGFLVVAQIGDDEKRTEAEVNEVLNLTLVEYNNFEAGEGKSQLDTHFTHISYKIVRWVRVGNNLETGNQLGELIGRALTIYSCNLIFNSTNSILERDDCIASRPNANSKEENDYSHYQSMKNVTCQKLTIDRRKTPKKLGTLKDISLYNSFQFESCGGLIARSLSGIGKEVKKTKQQLQALHSSSHRTANRNECPNYIVNFIQLATSAQQPATHCFKPVTPQIQQFIPKCGYALKIGGAKRTVFTQQQKEIMIEYYNRQANYDIQADTTECAATIRKRGLGLEPLKDSQIKSWWSSYHQKSEREMERMAQHLHTTREGTTAMLSNQPASTTQPTRSVSEVSASLPT</sequence>
<accession>A0ABN8PCP6</accession>
<name>A0ABN8PCP6_9CNID</name>
<evidence type="ECO:0000256" key="1">
    <source>
        <dbReference type="SAM" id="MobiDB-lite"/>
    </source>
</evidence>
<keyword evidence="3" id="KW-1185">Reference proteome</keyword>
<dbReference type="Proteomes" id="UP001159427">
    <property type="component" value="Unassembled WGS sequence"/>
</dbReference>
<feature type="region of interest" description="Disordered" evidence="1">
    <location>
        <begin position="620"/>
        <end position="649"/>
    </location>
</feature>
<comment type="caution">
    <text evidence="2">The sequence shown here is derived from an EMBL/GenBank/DDBJ whole genome shotgun (WGS) entry which is preliminary data.</text>
</comment>
<evidence type="ECO:0000313" key="2">
    <source>
        <dbReference type="EMBL" id="CAH3140999.1"/>
    </source>
</evidence>
<feature type="non-terminal residue" evidence="2">
    <location>
        <position position="1"/>
    </location>
</feature>
<dbReference type="EMBL" id="CALNXI010000809">
    <property type="protein sequence ID" value="CAH3140999.1"/>
    <property type="molecule type" value="Genomic_DNA"/>
</dbReference>
<organism evidence="2 3">
    <name type="scientific">Porites evermanni</name>
    <dbReference type="NCBI Taxonomy" id="104178"/>
    <lineage>
        <taxon>Eukaryota</taxon>
        <taxon>Metazoa</taxon>
        <taxon>Cnidaria</taxon>
        <taxon>Anthozoa</taxon>
        <taxon>Hexacorallia</taxon>
        <taxon>Scleractinia</taxon>
        <taxon>Fungiina</taxon>
        <taxon>Poritidae</taxon>
        <taxon>Porites</taxon>
    </lineage>
</organism>
<evidence type="ECO:0000313" key="3">
    <source>
        <dbReference type="Proteomes" id="UP001159427"/>
    </source>
</evidence>
<gene>
    <name evidence="2" type="ORF">PEVE_00041933</name>
</gene>
<proteinExistence type="predicted"/>